<dbReference type="InterPro" id="IPR013766">
    <property type="entry name" value="Thioredoxin_domain"/>
</dbReference>
<evidence type="ECO:0000313" key="8">
    <source>
        <dbReference type="Proteomes" id="UP000184357"/>
    </source>
</evidence>
<dbReference type="RefSeq" id="WP_073307933.1">
    <property type="nucleotide sequence ID" value="NZ_FQWV01000003.1"/>
</dbReference>
<accession>A0A1M5P0Q6</accession>
<keyword evidence="2" id="KW-0249">Electron transport</keyword>
<gene>
    <name evidence="7" type="ORF">SAMN05443636_1415</name>
</gene>
<evidence type="ECO:0000256" key="5">
    <source>
        <dbReference type="PIRSR" id="PIRSR000077-4"/>
    </source>
</evidence>
<dbReference type="AlphaFoldDB" id="A0A1M5P0Q6"/>
<evidence type="ECO:0000259" key="6">
    <source>
        <dbReference type="PROSITE" id="PS51352"/>
    </source>
</evidence>
<evidence type="ECO:0000256" key="1">
    <source>
        <dbReference type="ARBA" id="ARBA00022448"/>
    </source>
</evidence>
<evidence type="ECO:0000256" key="2">
    <source>
        <dbReference type="ARBA" id="ARBA00022982"/>
    </source>
</evidence>
<dbReference type="InterPro" id="IPR036249">
    <property type="entry name" value="Thioredoxin-like_sf"/>
</dbReference>
<feature type="domain" description="Thioredoxin" evidence="6">
    <location>
        <begin position="1"/>
        <end position="113"/>
    </location>
</feature>
<evidence type="ECO:0000313" key="7">
    <source>
        <dbReference type="EMBL" id="SHG95414.1"/>
    </source>
</evidence>
<dbReference type="Gene3D" id="3.40.30.10">
    <property type="entry name" value="Glutaredoxin"/>
    <property type="match status" value="1"/>
</dbReference>
<dbReference type="Proteomes" id="UP000184357">
    <property type="component" value="Unassembled WGS sequence"/>
</dbReference>
<sequence>MAIKIAETGSVISLGDDDDIESVVEDTGVTLVEFFTEWCGTCQRMKPMLETITADTDTAVAMIDIESHLETAIEFGAQSAPTFVLFADGQPVKQLRGGQTEQSLRELIATYSD</sequence>
<dbReference type="GO" id="GO:0015035">
    <property type="term" value="F:protein-disulfide reductase activity"/>
    <property type="evidence" value="ECO:0007669"/>
    <property type="project" value="InterPro"/>
</dbReference>
<keyword evidence="8" id="KW-1185">Reference proteome</keyword>
<protein>
    <submittedName>
        <fullName evidence="7">Thioredoxin 1</fullName>
    </submittedName>
</protein>
<evidence type="ECO:0000256" key="4">
    <source>
        <dbReference type="ARBA" id="ARBA00023284"/>
    </source>
</evidence>
<dbReference type="PANTHER" id="PTHR45663">
    <property type="entry name" value="GEO12009P1"/>
    <property type="match status" value="1"/>
</dbReference>
<proteinExistence type="predicted"/>
<organism evidence="7 8">
    <name type="scientific">Halobaculum gomorrense</name>
    <dbReference type="NCBI Taxonomy" id="43928"/>
    <lineage>
        <taxon>Archaea</taxon>
        <taxon>Methanobacteriati</taxon>
        <taxon>Methanobacteriota</taxon>
        <taxon>Stenosarchaea group</taxon>
        <taxon>Halobacteria</taxon>
        <taxon>Halobacteriales</taxon>
        <taxon>Haloferacaceae</taxon>
        <taxon>Halobaculum</taxon>
    </lineage>
</organism>
<dbReference type="CDD" id="cd02947">
    <property type="entry name" value="TRX_family"/>
    <property type="match status" value="1"/>
</dbReference>
<reference evidence="7 8" key="1">
    <citation type="submission" date="2016-11" db="EMBL/GenBank/DDBJ databases">
        <authorList>
            <person name="Jaros S."/>
            <person name="Januszkiewicz K."/>
            <person name="Wedrychowicz H."/>
        </authorList>
    </citation>
    <scope>NUCLEOTIDE SEQUENCE [LARGE SCALE GENOMIC DNA]</scope>
    <source>
        <strain evidence="7 8">DSM 9297</strain>
    </source>
</reference>
<feature type="disulfide bond" description="Redox-active" evidence="5">
    <location>
        <begin position="39"/>
        <end position="42"/>
    </location>
</feature>
<dbReference type="PROSITE" id="PS51352">
    <property type="entry name" value="THIOREDOXIN_2"/>
    <property type="match status" value="1"/>
</dbReference>
<dbReference type="EMBL" id="FQWV01000003">
    <property type="protein sequence ID" value="SHG95414.1"/>
    <property type="molecule type" value="Genomic_DNA"/>
</dbReference>
<evidence type="ECO:0000256" key="3">
    <source>
        <dbReference type="ARBA" id="ARBA00023157"/>
    </source>
</evidence>
<dbReference type="InterPro" id="IPR005746">
    <property type="entry name" value="Thioredoxin"/>
</dbReference>
<dbReference type="SUPFAM" id="SSF52833">
    <property type="entry name" value="Thioredoxin-like"/>
    <property type="match status" value="1"/>
</dbReference>
<dbReference type="InterPro" id="IPR017937">
    <property type="entry name" value="Thioredoxin_CS"/>
</dbReference>
<dbReference type="PIRSF" id="PIRSF000077">
    <property type="entry name" value="Thioredoxin"/>
    <property type="match status" value="1"/>
</dbReference>
<keyword evidence="4 5" id="KW-0676">Redox-active center</keyword>
<dbReference type="Pfam" id="PF00085">
    <property type="entry name" value="Thioredoxin"/>
    <property type="match status" value="1"/>
</dbReference>
<dbReference type="GO" id="GO:0005737">
    <property type="term" value="C:cytoplasm"/>
    <property type="evidence" value="ECO:0007669"/>
    <property type="project" value="TreeGrafter"/>
</dbReference>
<dbReference type="PROSITE" id="PS00194">
    <property type="entry name" value="THIOREDOXIN_1"/>
    <property type="match status" value="1"/>
</dbReference>
<dbReference type="PANTHER" id="PTHR45663:SF11">
    <property type="entry name" value="GEO12009P1"/>
    <property type="match status" value="1"/>
</dbReference>
<keyword evidence="1" id="KW-0813">Transport</keyword>
<dbReference type="STRING" id="43928.SAMN05443636_1415"/>
<keyword evidence="3 5" id="KW-1015">Disulfide bond</keyword>
<name>A0A1M5P0Q6_9EURY</name>